<evidence type="ECO:0000313" key="1">
    <source>
        <dbReference type="EMBL" id="OMO54519.1"/>
    </source>
</evidence>
<evidence type="ECO:0000313" key="2">
    <source>
        <dbReference type="EMBL" id="OMO54520.1"/>
    </source>
</evidence>
<dbReference type="EMBL" id="AWUE01023234">
    <property type="protein sequence ID" value="OMO54519.1"/>
    <property type="molecule type" value="Genomic_DNA"/>
</dbReference>
<gene>
    <name evidence="1" type="ORF">COLO4_36440</name>
    <name evidence="2" type="ORF">COLO4_36441</name>
</gene>
<protein>
    <submittedName>
        <fullName evidence="2">Uncharacterized protein</fullName>
    </submittedName>
</protein>
<comment type="caution">
    <text evidence="2">The sequence shown here is derived from an EMBL/GenBank/DDBJ whole genome shotgun (WGS) entry which is preliminary data.</text>
</comment>
<accession>A0A1R3G927</accession>
<keyword evidence="3" id="KW-1185">Reference proteome</keyword>
<sequence length="41" mass="4329">MEGSIFGGVAGEWLLSESVEKISPFRELNSCPFGKLADLGG</sequence>
<reference evidence="3" key="1">
    <citation type="submission" date="2013-09" db="EMBL/GenBank/DDBJ databases">
        <title>Corchorus olitorius genome sequencing.</title>
        <authorList>
            <person name="Alam M."/>
            <person name="Haque M.S."/>
            <person name="Islam M.S."/>
            <person name="Emdad E.M."/>
            <person name="Islam M.M."/>
            <person name="Ahmed B."/>
            <person name="Halim A."/>
            <person name="Hossen Q.M.M."/>
            <person name="Hossain M.Z."/>
            <person name="Ahmed R."/>
            <person name="Khan M.M."/>
            <person name="Islam R."/>
            <person name="Rashid M.M."/>
            <person name="Khan S.A."/>
            <person name="Rahman M.S."/>
            <person name="Alam M."/>
            <person name="Yahiya A.S."/>
            <person name="Khan M.S."/>
            <person name="Azam M.S."/>
            <person name="Haque T."/>
            <person name="Lashkar M.Z.H."/>
            <person name="Akhand A.I."/>
            <person name="Morshed G."/>
            <person name="Roy S."/>
            <person name="Uddin K.S."/>
            <person name="Rabeya T."/>
            <person name="Hossain A.S."/>
            <person name="Chowdhury A."/>
            <person name="Snigdha A.R."/>
            <person name="Mortoza M.S."/>
            <person name="Matin S.A."/>
            <person name="Hoque S.M.E."/>
            <person name="Islam M.K."/>
            <person name="Roy D.K."/>
            <person name="Haider R."/>
            <person name="Moosa M.M."/>
            <person name="Elias S.M."/>
            <person name="Hasan A.M."/>
            <person name="Jahan S."/>
            <person name="Shafiuddin M."/>
            <person name="Mahmood N."/>
            <person name="Shommy N.S."/>
        </authorList>
    </citation>
    <scope>NUCLEOTIDE SEQUENCE [LARGE SCALE GENOMIC DNA]</scope>
    <source>
        <strain evidence="3">cv. O-4</strain>
    </source>
</reference>
<dbReference type="Proteomes" id="UP000187203">
    <property type="component" value="Unassembled WGS sequence"/>
</dbReference>
<dbReference type="AlphaFoldDB" id="A0A1R3G927"/>
<name>A0A1R3G927_9ROSI</name>
<proteinExistence type="predicted"/>
<reference evidence="2" key="3">
    <citation type="journal article" date="2017" name="Nat. Plants">
        <title>Comparative genomics of two jute species and insight into fibre biogenesis.</title>
        <authorList>
            <person name="Islam M.S."/>
            <person name="Saito J.A."/>
            <person name="Emdad E.M."/>
            <person name="Ahmed B."/>
            <person name="Islam M.M."/>
            <person name="Halim A."/>
            <person name="Hossen Q.M."/>
            <person name="Hossain M.Z."/>
            <person name="Ahmed R."/>
            <person name="Hossain M.S."/>
            <person name="Kabir S.M."/>
            <person name="Khan M.S."/>
            <person name="Khan M.M."/>
            <person name="Hasan R."/>
            <person name="Aktar N."/>
            <person name="Honi U."/>
            <person name="Islam R."/>
            <person name="Rashid M.M."/>
            <person name="Wan X."/>
            <person name="Hou S."/>
            <person name="Haque T."/>
            <person name="Azam M.S."/>
            <person name="Moosa M.M."/>
            <person name="Elias S.M."/>
            <person name="Hasan A.M."/>
            <person name="Mahmood N."/>
            <person name="Shafiuddin M."/>
            <person name="Shahid S."/>
            <person name="Shommu N.S."/>
            <person name="Jahan S."/>
            <person name="Roy S."/>
            <person name="Chowdhury A."/>
            <person name="Akhand A.I."/>
            <person name="Nisho G.M."/>
            <person name="Uddin K.S."/>
            <person name="Rabeya T."/>
            <person name="Hoque S.M."/>
            <person name="Snigdha A.R."/>
            <person name="Mortoza S."/>
            <person name="Matin S.A."/>
            <person name="Islam M.K."/>
            <person name="Lashkar M.Z."/>
            <person name="Zaman M."/>
            <person name="Yuryev A."/>
            <person name="Uddin M.K."/>
            <person name="Rahman M.S."/>
            <person name="Haque M.S."/>
            <person name="Alam M.M."/>
            <person name="Khan H."/>
            <person name="Alam M."/>
        </authorList>
    </citation>
    <scope>NUCLEOTIDE SEQUENCE</scope>
    <source>
        <tissue evidence="2">Whole seedlings</tissue>
    </source>
</reference>
<reference evidence="2" key="2">
    <citation type="submission" date="2013-09" db="EMBL/GenBank/DDBJ databases">
        <authorList>
            <person name="Alam M."/>
            <person name="Haque M.S."/>
            <person name="Islam M.S."/>
            <person name="Emdad E.M."/>
            <person name="Islam M.M."/>
            <person name="Ahmed B."/>
            <person name="Halim A."/>
            <person name="Hossen Q.M.M."/>
            <person name="Hossain M.Z."/>
            <person name="Ahmed R."/>
            <person name="Khan M.M."/>
            <person name="Islam R."/>
            <person name="Rashid M.M."/>
            <person name="Khan S.A."/>
            <person name="Rahman M.S."/>
            <person name="Alam M."/>
            <person name="Yahiya A.S."/>
            <person name="Khan M.S."/>
            <person name="Azam M.S."/>
            <person name="Haque T."/>
            <person name="Lashkar M.Z.H."/>
            <person name="Akhand A.I."/>
            <person name="Morshed G."/>
            <person name="Roy S."/>
            <person name="Uddin K.S."/>
            <person name="Rabeya T."/>
            <person name="Hossain A.S."/>
            <person name="Chowdhury A."/>
            <person name="Snigdha A.R."/>
            <person name="Mortoza M.S."/>
            <person name="Matin S.A."/>
            <person name="Hoque S.M.E."/>
            <person name="Islam M.K."/>
            <person name="Roy D.K."/>
            <person name="Haider R."/>
            <person name="Moosa M.M."/>
            <person name="Elias S.M."/>
            <person name="Hasan A.M."/>
            <person name="Jahan S."/>
            <person name="Shafiuddin M."/>
            <person name="Mahmood N."/>
            <person name="Shommy N.S."/>
        </authorList>
    </citation>
    <scope>NUCLEOTIDE SEQUENCE</scope>
    <source>
        <tissue evidence="2">Whole seedlings</tissue>
    </source>
</reference>
<evidence type="ECO:0000313" key="3">
    <source>
        <dbReference type="Proteomes" id="UP000187203"/>
    </source>
</evidence>
<dbReference type="EMBL" id="AWUE01023234">
    <property type="protein sequence ID" value="OMO54520.1"/>
    <property type="molecule type" value="Genomic_DNA"/>
</dbReference>
<organism evidence="2 3">
    <name type="scientific">Corchorus olitorius</name>
    <dbReference type="NCBI Taxonomy" id="93759"/>
    <lineage>
        <taxon>Eukaryota</taxon>
        <taxon>Viridiplantae</taxon>
        <taxon>Streptophyta</taxon>
        <taxon>Embryophyta</taxon>
        <taxon>Tracheophyta</taxon>
        <taxon>Spermatophyta</taxon>
        <taxon>Magnoliopsida</taxon>
        <taxon>eudicotyledons</taxon>
        <taxon>Gunneridae</taxon>
        <taxon>Pentapetalae</taxon>
        <taxon>rosids</taxon>
        <taxon>malvids</taxon>
        <taxon>Malvales</taxon>
        <taxon>Malvaceae</taxon>
        <taxon>Grewioideae</taxon>
        <taxon>Apeibeae</taxon>
        <taxon>Corchorus</taxon>
    </lineage>
</organism>